<sequence length="108" mass="12602">MLRGLGDSEWNDYEVVKKAVLPELRLSPAEYLDRFSKAARRNDETWSQFASRVGTLFLYYLKTRKVETKDEVVALMVADRIKNSLSTEGLEYVRLRERTRAGERTRGQ</sequence>
<proteinExistence type="predicted"/>
<accession>A0A9J6GIJ5</accession>
<gene>
    <name evidence="1" type="ORF">HPB48_022191</name>
</gene>
<dbReference type="OMA" id="GDSEWND"/>
<dbReference type="OrthoDB" id="6509498at2759"/>
<evidence type="ECO:0000313" key="1">
    <source>
        <dbReference type="EMBL" id="KAH9374729.1"/>
    </source>
</evidence>
<organism evidence="1 2">
    <name type="scientific">Haemaphysalis longicornis</name>
    <name type="common">Bush tick</name>
    <dbReference type="NCBI Taxonomy" id="44386"/>
    <lineage>
        <taxon>Eukaryota</taxon>
        <taxon>Metazoa</taxon>
        <taxon>Ecdysozoa</taxon>
        <taxon>Arthropoda</taxon>
        <taxon>Chelicerata</taxon>
        <taxon>Arachnida</taxon>
        <taxon>Acari</taxon>
        <taxon>Parasitiformes</taxon>
        <taxon>Ixodida</taxon>
        <taxon>Ixodoidea</taxon>
        <taxon>Ixodidae</taxon>
        <taxon>Haemaphysalinae</taxon>
        <taxon>Haemaphysalis</taxon>
    </lineage>
</organism>
<dbReference type="VEuPathDB" id="VectorBase:HLOH_063251"/>
<dbReference type="EMBL" id="JABSTR010000007">
    <property type="protein sequence ID" value="KAH9374729.1"/>
    <property type="molecule type" value="Genomic_DNA"/>
</dbReference>
<reference evidence="1 2" key="1">
    <citation type="journal article" date="2020" name="Cell">
        <title>Large-Scale Comparative Analyses of Tick Genomes Elucidate Their Genetic Diversity and Vector Capacities.</title>
        <authorList>
            <consortium name="Tick Genome and Microbiome Consortium (TIGMIC)"/>
            <person name="Jia N."/>
            <person name="Wang J."/>
            <person name="Shi W."/>
            <person name="Du L."/>
            <person name="Sun Y."/>
            <person name="Zhan W."/>
            <person name="Jiang J.F."/>
            <person name="Wang Q."/>
            <person name="Zhang B."/>
            <person name="Ji P."/>
            <person name="Bell-Sakyi L."/>
            <person name="Cui X.M."/>
            <person name="Yuan T.T."/>
            <person name="Jiang B.G."/>
            <person name="Yang W.F."/>
            <person name="Lam T.T."/>
            <person name="Chang Q.C."/>
            <person name="Ding S.J."/>
            <person name="Wang X.J."/>
            <person name="Zhu J.G."/>
            <person name="Ruan X.D."/>
            <person name="Zhao L."/>
            <person name="Wei J.T."/>
            <person name="Ye R.Z."/>
            <person name="Que T.C."/>
            <person name="Du C.H."/>
            <person name="Zhou Y.H."/>
            <person name="Cheng J.X."/>
            <person name="Dai P.F."/>
            <person name="Guo W.B."/>
            <person name="Han X.H."/>
            <person name="Huang E.J."/>
            <person name="Li L.F."/>
            <person name="Wei W."/>
            <person name="Gao Y.C."/>
            <person name="Liu J.Z."/>
            <person name="Shao H.Z."/>
            <person name="Wang X."/>
            <person name="Wang C.C."/>
            <person name="Yang T.C."/>
            <person name="Huo Q.B."/>
            <person name="Li W."/>
            <person name="Chen H.Y."/>
            <person name="Chen S.E."/>
            <person name="Zhou L.G."/>
            <person name="Ni X.B."/>
            <person name="Tian J.H."/>
            <person name="Sheng Y."/>
            <person name="Liu T."/>
            <person name="Pan Y.S."/>
            <person name="Xia L.Y."/>
            <person name="Li J."/>
            <person name="Zhao F."/>
            <person name="Cao W.C."/>
        </authorList>
    </citation>
    <scope>NUCLEOTIDE SEQUENCE [LARGE SCALE GENOMIC DNA]</scope>
    <source>
        <strain evidence="1">HaeL-2018</strain>
    </source>
</reference>
<name>A0A9J6GIJ5_HAELO</name>
<evidence type="ECO:0000313" key="2">
    <source>
        <dbReference type="Proteomes" id="UP000821853"/>
    </source>
</evidence>
<dbReference type="Proteomes" id="UP000821853">
    <property type="component" value="Chromosome 5"/>
</dbReference>
<protein>
    <submittedName>
        <fullName evidence="1">Uncharacterized protein</fullName>
    </submittedName>
</protein>
<comment type="caution">
    <text evidence="1">The sequence shown here is derived from an EMBL/GenBank/DDBJ whole genome shotgun (WGS) entry which is preliminary data.</text>
</comment>
<dbReference type="PANTHER" id="PTHR46888">
    <property type="entry name" value="ZINC KNUCKLE DOMAINCONTAINING PROTEIN-RELATED"/>
    <property type="match status" value="1"/>
</dbReference>
<dbReference type="AlphaFoldDB" id="A0A9J6GIJ5"/>
<keyword evidence="2" id="KW-1185">Reference proteome</keyword>
<dbReference type="PANTHER" id="PTHR46888:SF1">
    <property type="entry name" value="RIBONUCLEASE H"/>
    <property type="match status" value="1"/>
</dbReference>